<protein>
    <submittedName>
        <fullName evidence="2">Uncharacterized protein</fullName>
    </submittedName>
</protein>
<dbReference type="VEuPathDB" id="TriTrypDB:TvY486_0014950"/>
<feature type="coiled-coil region" evidence="1">
    <location>
        <begin position="92"/>
        <end position="119"/>
    </location>
</feature>
<evidence type="ECO:0000313" key="3">
    <source>
        <dbReference type="Proteomes" id="UP000009027"/>
    </source>
</evidence>
<sequence length="583" mass="62966">MVERILTKDNCHKISNVSKMLSDYAEKLNGDTTNLTDWKMGMLKMIQTTYNTTQNNENTCLRIFTASPERVNHVMDAVTTLSERLIVVMKKIDEALLTMKNAEANITAANQSMESMAMTMLNSLKQNGTALCDMLQRHEAVWSKLNKTKQTLKEVSQRAGNASASADKTKSAITASGKLVDGASKAVKTLSQPGGLFAPNGLAISNNVTAAMENMKKAGEASEQAVQSSGEVSLVVRSTESEMSTGYKKMEELGNNLRQRLREINITTSSVSASECNNKLSELLDGTHTEALRFATKLNVSELLKANETLRGLEAQAEKISNNVTSINAKLEVAARNLKEATELDRSAAAAAEAAVAEALKHLMGRMCTIANKLRVLQNNLTLLNTDARSMKKSVSEEEARAATALKNADGSSDMSPHVEEGFALAVRMTALLDRELERSSAQIEKVTASHAAAKLKGVRSDNANVFDAIRDAVAGIFAGTHEKLSEDVCAPSATGELVKKLRTDNGYPLLGNASAVTELGHFATKMSAELASTVKRVSTATVRAAEANKALAEAVRRARKEAAWRRCPPLYRQLLSALSGKW</sequence>
<reference evidence="2 3" key="1">
    <citation type="journal article" date="2012" name="Proc. Natl. Acad. Sci. U.S.A.">
        <title>Antigenic diversity is generated by distinct evolutionary mechanisms in African trypanosome species.</title>
        <authorList>
            <person name="Jackson A.P."/>
            <person name="Berry A."/>
            <person name="Aslett M."/>
            <person name="Allison H.C."/>
            <person name="Burton P."/>
            <person name="Vavrova-Anderson J."/>
            <person name="Brown R."/>
            <person name="Browne H."/>
            <person name="Corton N."/>
            <person name="Hauser H."/>
            <person name="Gamble J."/>
            <person name="Gilderthorp R."/>
            <person name="Marcello L."/>
            <person name="McQuillan J."/>
            <person name="Otto T.D."/>
            <person name="Quail M.A."/>
            <person name="Sanders M.J."/>
            <person name="van Tonder A."/>
            <person name="Ginger M.L."/>
            <person name="Field M.C."/>
            <person name="Barry J.D."/>
            <person name="Hertz-Fowler C."/>
            <person name="Berriman M."/>
        </authorList>
    </citation>
    <scope>NUCLEOTIDE SEQUENCE</scope>
    <source>
        <strain evidence="2 3">Y486</strain>
    </source>
</reference>
<keyword evidence="1" id="KW-0175">Coiled coil</keyword>
<organism evidence="2 3">
    <name type="scientific">Trypanosoma vivax (strain Y486)</name>
    <dbReference type="NCBI Taxonomy" id="1055687"/>
    <lineage>
        <taxon>Eukaryota</taxon>
        <taxon>Discoba</taxon>
        <taxon>Euglenozoa</taxon>
        <taxon>Kinetoplastea</taxon>
        <taxon>Metakinetoplastina</taxon>
        <taxon>Trypanosomatida</taxon>
        <taxon>Trypanosomatidae</taxon>
        <taxon>Trypanosoma</taxon>
        <taxon>Duttonella</taxon>
    </lineage>
</organism>
<dbReference type="Proteomes" id="UP000009027">
    <property type="component" value="Unassembled WGS sequence"/>
</dbReference>
<keyword evidence="3" id="KW-1185">Reference proteome</keyword>
<dbReference type="AlphaFoldDB" id="F9WMN5"/>
<gene>
    <name evidence="2" type="ORF">TvY486_0014950</name>
</gene>
<feature type="coiled-coil region" evidence="1">
    <location>
        <begin position="303"/>
        <end position="344"/>
    </location>
</feature>
<evidence type="ECO:0000256" key="1">
    <source>
        <dbReference type="SAM" id="Coils"/>
    </source>
</evidence>
<accession>F9WMN5</accession>
<proteinExistence type="predicted"/>
<evidence type="ECO:0000313" key="2">
    <source>
        <dbReference type="EMBL" id="CCD18794.1"/>
    </source>
</evidence>
<dbReference type="EMBL" id="CAEX01001888">
    <property type="protein sequence ID" value="CCD18794.1"/>
    <property type="molecule type" value="Genomic_DNA"/>
</dbReference>
<name>F9WMN5_TRYVY</name>